<dbReference type="HOGENOM" id="CLU_034660_0_0_1"/>
<sequence length="391" mass="44529">MKLCLISLPDEVLIYIFSFLDIVSLVKVSLVCKKLKSIASSNAVWLPHNLNVLNKALLSGIPVKEQCRISHRWRKGLGYSLKLQSYPRSFMPWMDISQRKLFMSQGDMVQKFELKSELNFSNRLKRLGKSAIKFEKTYVPQRGDDVYQFCVRRNLLVCGGWNGYLSWTDLNSDSTNINKNSHESDVHAVDFRDNIIVSGSRKEDIKVWRFNADYSHISECTSINTMDRILSLRINPTLSTFVSGTGGILAHPLRVWDLNRGEFVHQLGKNHRLGGGPLDMAFTGAHTLLSAGYDTYIKLWDTRKSTSHCVRSWEEPHDNTIYCLTTDGGHMIVSGSCRHGVVRLWDARMHKCLQTFYFGGRHVNSPVYSVQSTRTHLFAALAKGLFAIEFT</sequence>
<dbReference type="InterPro" id="IPR052301">
    <property type="entry name" value="SCF_F-box/WD-repeat"/>
</dbReference>
<dbReference type="InterPro" id="IPR001680">
    <property type="entry name" value="WD40_rpt"/>
</dbReference>
<dbReference type="Pfam" id="PF00400">
    <property type="entry name" value="WD40"/>
    <property type="match status" value="2"/>
</dbReference>
<reference evidence="3" key="2">
    <citation type="submission" date="2025-08" db="UniProtKB">
        <authorList>
            <consortium name="Ensembl"/>
        </authorList>
    </citation>
    <scope>IDENTIFICATION</scope>
</reference>
<dbReference type="STRING" id="51511.ENSCSAVP00000019056"/>
<reference evidence="4" key="1">
    <citation type="submission" date="2003-08" db="EMBL/GenBank/DDBJ databases">
        <authorList>
            <person name="Birren B."/>
            <person name="Nusbaum C."/>
            <person name="Abebe A."/>
            <person name="Abouelleil A."/>
            <person name="Adekoya E."/>
            <person name="Ait-zahra M."/>
            <person name="Allen N."/>
            <person name="Allen T."/>
            <person name="An P."/>
            <person name="Anderson M."/>
            <person name="Anderson S."/>
            <person name="Arachchi H."/>
            <person name="Armbruster J."/>
            <person name="Bachantsang P."/>
            <person name="Baldwin J."/>
            <person name="Barry A."/>
            <person name="Bayul T."/>
            <person name="Blitshsteyn B."/>
            <person name="Bloom T."/>
            <person name="Blye J."/>
            <person name="Boguslavskiy L."/>
            <person name="Borowsky M."/>
            <person name="Boukhgalter B."/>
            <person name="Brunache A."/>
            <person name="Butler J."/>
            <person name="Calixte N."/>
            <person name="Calvo S."/>
            <person name="Camarata J."/>
            <person name="Campo K."/>
            <person name="Chang J."/>
            <person name="Cheshatsang Y."/>
            <person name="Citroen M."/>
            <person name="Collymore A."/>
            <person name="Considine T."/>
            <person name="Cook A."/>
            <person name="Cooke P."/>
            <person name="Corum B."/>
            <person name="Cuomo C."/>
            <person name="David R."/>
            <person name="Dawoe T."/>
            <person name="Degray S."/>
            <person name="Dodge S."/>
            <person name="Dooley K."/>
            <person name="Dorje P."/>
            <person name="Dorjee K."/>
            <person name="Dorris L."/>
            <person name="Duffey N."/>
            <person name="Dupes A."/>
            <person name="Elkins T."/>
            <person name="Engels R."/>
            <person name="Erickson J."/>
            <person name="Farina A."/>
            <person name="Faro S."/>
            <person name="Ferreira P."/>
            <person name="Fischer H."/>
            <person name="Fitzgerald M."/>
            <person name="Foley K."/>
            <person name="Gage D."/>
            <person name="Galagan J."/>
            <person name="Gearin G."/>
            <person name="Gnerre S."/>
            <person name="Gnirke A."/>
            <person name="Goyette A."/>
            <person name="Graham J."/>
            <person name="Grandbois E."/>
            <person name="Gyaltsen K."/>
            <person name="Hafez N."/>
            <person name="Hagopian D."/>
            <person name="Hagos B."/>
            <person name="Hall J."/>
            <person name="Hatcher B."/>
            <person name="Heller A."/>
            <person name="Higgins H."/>
            <person name="Honan T."/>
            <person name="Horn A."/>
            <person name="Houde N."/>
            <person name="Hughes L."/>
            <person name="Hulme W."/>
            <person name="Husby E."/>
            <person name="Iliev I."/>
            <person name="Jaffe D."/>
            <person name="Jones C."/>
            <person name="Kamal M."/>
            <person name="Kamat A."/>
            <person name="Kamvysselis M."/>
            <person name="Karlsson E."/>
            <person name="Kells C."/>
            <person name="Kieu A."/>
            <person name="Kisner P."/>
            <person name="Kodira C."/>
            <person name="Kulbokas E."/>
            <person name="Labutti K."/>
            <person name="Lama D."/>
            <person name="Landers T."/>
            <person name="Leger J."/>
            <person name="Levine S."/>
            <person name="Lewis D."/>
            <person name="Lewis T."/>
            <person name="Lindblad-toh K."/>
            <person name="Liu X."/>
            <person name="Lokyitsang T."/>
            <person name="Lokyitsang Y."/>
            <person name="Lucien O."/>
            <person name="Lui A."/>
            <person name="Ma L.J."/>
            <person name="Mabbitt R."/>
            <person name="Macdonald J."/>
            <person name="Maclean C."/>
            <person name="Major J."/>
            <person name="Manning J."/>
            <person name="Marabella R."/>
            <person name="Maru K."/>
            <person name="Matthews C."/>
            <person name="Mauceli E."/>
            <person name="Mccarthy M."/>
            <person name="Mcdonough S."/>
            <person name="Mcghee T."/>
            <person name="Meldrim J."/>
            <person name="Meneus L."/>
            <person name="Mesirov J."/>
            <person name="Mihalev A."/>
            <person name="Mihova T."/>
            <person name="Mikkelsen T."/>
            <person name="Mlenga V."/>
            <person name="Moru K."/>
            <person name="Mozes J."/>
            <person name="Mulrain L."/>
            <person name="Munson G."/>
            <person name="Naylor J."/>
            <person name="Newes C."/>
            <person name="Nguyen C."/>
            <person name="Nguyen N."/>
            <person name="Nguyen T."/>
            <person name="Nicol R."/>
            <person name="Nielsen C."/>
            <person name="Nizzari M."/>
            <person name="Norbu C."/>
            <person name="Norbu N."/>
            <person name="O'donnell P."/>
            <person name="Okoawo O."/>
            <person name="O'leary S."/>
            <person name="Omotosho B."/>
            <person name="O'neill K."/>
            <person name="Osman S."/>
            <person name="Parker S."/>
            <person name="Perrin D."/>
            <person name="Phunkhang P."/>
            <person name="Piqani B."/>
            <person name="Purcell S."/>
            <person name="Rachupka T."/>
            <person name="Ramasamy U."/>
            <person name="Rameau R."/>
            <person name="Ray V."/>
            <person name="Raymond C."/>
            <person name="Retta R."/>
            <person name="Richardson S."/>
            <person name="Rise C."/>
            <person name="Rodriguez J."/>
            <person name="Rogers J."/>
            <person name="Rogov P."/>
            <person name="Rutman M."/>
            <person name="Schupbach R."/>
            <person name="Seaman C."/>
            <person name="Settipalli S."/>
            <person name="Sharpe T."/>
            <person name="Sheridan J."/>
            <person name="Sherpa N."/>
            <person name="Shi J."/>
            <person name="Smirnov S."/>
            <person name="Smith C."/>
            <person name="Sougnez C."/>
            <person name="Spencer B."/>
            <person name="Stalker J."/>
            <person name="Stange-thomann N."/>
            <person name="Stavropoulos S."/>
            <person name="Stetson K."/>
            <person name="Stone C."/>
            <person name="Stone S."/>
            <person name="Stubbs M."/>
            <person name="Talamas J."/>
            <person name="Tchuinga P."/>
            <person name="Tenzing P."/>
            <person name="Tesfaye S."/>
            <person name="Theodore J."/>
            <person name="Thoulutsang Y."/>
            <person name="Topham K."/>
            <person name="Towey S."/>
            <person name="Tsamla T."/>
            <person name="Tsomo N."/>
            <person name="Vallee D."/>
            <person name="Vassiliev H."/>
            <person name="Venkataraman V."/>
            <person name="Vinson J."/>
            <person name="Vo A."/>
            <person name="Wade C."/>
            <person name="Wang S."/>
            <person name="Wangchuk T."/>
            <person name="Wangdi T."/>
            <person name="Whittaker C."/>
            <person name="Wilkinson J."/>
            <person name="Wu Y."/>
            <person name="Wyman D."/>
            <person name="Yadav S."/>
            <person name="Yang S."/>
            <person name="Yang X."/>
            <person name="Yeager S."/>
            <person name="Yee E."/>
            <person name="Young G."/>
            <person name="Zainoun J."/>
            <person name="Zembeck L."/>
            <person name="Zimmer A."/>
            <person name="Zody M."/>
            <person name="Lander E."/>
        </authorList>
    </citation>
    <scope>NUCLEOTIDE SEQUENCE [LARGE SCALE GENOMIC DNA]</scope>
</reference>
<dbReference type="OMA" id="LTHFDMV"/>
<dbReference type="PANTHER" id="PTHR14381">
    <property type="entry name" value="DACTYLIN"/>
    <property type="match status" value="1"/>
</dbReference>
<dbReference type="AlphaFoldDB" id="H2ZN90"/>
<dbReference type="SMART" id="SM00256">
    <property type="entry name" value="FBOX"/>
    <property type="match status" value="1"/>
</dbReference>
<dbReference type="eggNOG" id="ENOG502QV15">
    <property type="taxonomic scope" value="Eukaryota"/>
</dbReference>
<dbReference type="Gene3D" id="2.130.10.10">
    <property type="entry name" value="YVTN repeat-like/Quinoprotein amine dehydrogenase"/>
    <property type="match status" value="1"/>
</dbReference>
<organism evidence="3 4">
    <name type="scientific">Ciona savignyi</name>
    <name type="common">Pacific transparent sea squirt</name>
    <dbReference type="NCBI Taxonomy" id="51511"/>
    <lineage>
        <taxon>Eukaryota</taxon>
        <taxon>Metazoa</taxon>
        <taxon>Chordata</taxon>
        <taxon>Tunicata</taxon>
        <taxon>Ascidiacea</taxon>
        <taxon>Phlebobranchia</taxon>
        <taxon>Cionidae</taxon>
        <taxon>Ciona</taxon>
    </lineage>
</organism>
<dbReference type="SUPFAM" id="SSF81383">
    <property type="entry name" value="F-box domain"/>
    <property type="match status" value="1"/>
</dbReference>
<dbReference type="GO" id="GO:0031146">
    <property type="term" value="P:SCF-dependent proteasomal ubiquitin-dependent protein catabolic process"/>
    <property type="evidence" value="ECO:0007669"/>
    <property type="project" value="TreeGrafter"/>
</dbReference>
<name>H2ZN90_CIOSA</name>
<dbReference type="Ensembl" id="ENSCSAVT00000019263.1">
    <property type="protein sequence ID" value="ENSCSAVP00000019056.1"/>
    <property type="gene ID" value="ENSCSAVG00000011184.1"/>
</dbReference>
<dbReference type="PROSITE" id="PS50181">
    <property type="entry name" value="FBOX"/>
    <property type="match status" value="1"/>
</dbReference>
<dbReference type="InterPro" id="IPR036047">
    <property type="entry name" value="F-box-like_dom_sf"/>
</dbReference>
<feature type="domain" description="F-box" evidence="2">
    <location>
        <begin position="2"/>
        <end position="48"/>
    </location>
</feature>
<dbReference type="InterPro" id="IPR015943">
    <property type="entry name" value="WD40/YVTN_repeat-like_dom_sf"/>
</dbReference>
<dbReference type="PANTHER" id="PTHR14381:SF1">
    <property type="entry name" value="F-BOX_WD REPEAT-CONTAINING PROTEIN 4"/>
    <property type="match status" value="1"/>
</dbReference>
<reference evidence="3" key="3">
    <citation type="submission" date="2025-09" db="UniProtKB">
        <authorList>
            <consortium name="Ensembl"/>
        </authorList>
    </citation>
    <scope>IDENTIFICATION</scope>
</reference>
<dbReference type="InterPro" id="IPR036322">
    <property type="entry name" value="WD40_repeat_dom_sf"/>
</dbReference>
<accession>H2ZN90</accession>
<evidence type="ECO:0000313" key="3">
    <source>
        <dbReference type="Ensembl" id="ENSCSAVP00000019056.1"/>
    </source>
</evidence>
<feature type="repeat" description="WD" evidence="1">
    <location>
        <begin position="179"/>
        <end position="208"/>
    </location>
</feature>
<dbReference type="InterPro" id="IPR001810">
    <property type="entry name" value="F-box_dom"/>
</dbReference>
<evidence type="ECO:0000313" key="4">
    <source>
        <dbReference type="Proteomes" id="UP000007875"/>
    </source>
</evidence>
<keyword evidence="1" id="KW-0853">WD repeat</keyword>
<dbReference type="Gene3D" id="1.20.1280.50">
    <property type="match status" value="1"/>
</dbReference>
<dbReference type="InParanoid" id="H2ZN90"/>
<dbReference type="Pfam" id="PF12937">
    <property type="entry name" value="F-box-like"/>
    <property type="match status" value="1"/>
</dbReference>
<keyword evidence="4" id="KW-1185">Reference proteome</keyword>
<protein>
    <recommendedName>
        <fullName evidence="2">F-box domain-containing protein</fullName>
    </recommendedName>
</protein>
<proteinExistence type="predicted"/>
<dbReference type="GO" id="GO:0019005">
    <property type="term" value="C:SCF ubiquitin ligase complex"/>
    <property type="evidence" value="ECO:0007669"/>
    <property type="project" value="TreeGrafter"/>
</dbReference>
<dbReference type="SUPFAM" id="SSF50978">
    <property type="entry name" value="WD40 repeat-like"/>
    <property type="match status" value="1"/>
</dbReference>
<evidence type="ECO:0000256" key="1">
    <source>
        <dbReference type="PROSITE-ProRule" id="PRU00221"/>
    </source>
</evidence>
<dbReference type="SMART" id="SM00320">
    <property type="entry name" value="WD40"/>
    <property type="match status" value="4"/>
</dbReference>
<dbReference type="PROSITE" id="PS50082">
    <property type="entry name" value="WD_REPEATS_2"/>
    <property type="match status" value="1"/>
</dbReference>
<dbReference type="GeneTree" id="ENSGT00390000005029"/>
<dbReference type="FunFam" id="2.130.10.10:FF:002194">
    <property type="entry name" value="Uncharacterized protein"/>
    <property type="match status" value="1"/>
</dbReference>
<evidence type="ECO:0000259" key="2">
    <source>
        <dbReference type="PROSITE" id="PS50181"/>
    </source>
</evidence>
<dbReference type="Proteomes" id="UP000007875">
    <property type="component" value="Unassembled WGS sequence"/>
</dbReference>